<comment type="caution">
    <text evidence="1">The sequence shown here is derived from an EMBL/GenBank/DDBJ whole genome shotgun (WGS) entry which is preliminary data.</text>
</comment>
<evidence type="ECO:0000313" key="2">
    <source>
        <dbReference type="Proteomes" id="UP000825935"/>
    </source>
</evidence>
<gene>
    <name evidence="1" type="ORF">KP509_22G052400</name>
</gene>
<dbReference type="Proteomes" id="UP000825935">
    <property type="component" value="Chromosome 22"/>
</dbReference>
<dbReference type="EMBL" id="CM035427">
    <property type="protein sequence ID" value="KAH7307278.1"/>
    <property type="molecule type" value="Genomic_DNA"/>
</dbReference>
<dbReference type="AlphaFoldDB" id="A0A8T2S662"/>
<proteinExistence type="predicted"/>
<evidence type="ECO:0000313" key="1">
    <source>
        <dbReference type="EMBL" id="KAH7307278.1"/>
    </source>
</evidence>
<sequence>MMNSVFGRAARSAPASAIIHAGARTSSHDGLLRATAGVKCQDTAYEGSWKGRAVIPQMLYRSAFQA</sequence>
<reference evidence="1" key="1">
    <citation type="submission" date="2021-08" db="EMBL/GenBank/DDBJ databases">
        <title>WGS assembly of Ceratopteris richardii.</title>
        <authorList>
            <person name="Marchant D.B."/>
            <person name="Chen G."/>
            <person name="Jenkins J."/>
            <person name="Shu S."/>
            <person name="Leebens-Mack J."/>
            <person name="Grimwood J."/>
            <person name="Schmutz J."/>
            <person name="Soltis P."/>
            <person name="Soltis D."/>
            <person name="Chen Z.-H."/>
        </authorList>
    </citation>
    <scope>NUCLEOTIDE SEQUENCE</scope>
    <source>
        <strain evidence="1">Whitten #5841</strain>
        <tissue evidence="1">Leaf</tissue>
    </source>
</reference>
<name>A0A8T2S662_CERRI</name>
<accession>A0A8T2S662</accession>
<keyword evidence="2" id="KW-1185">Reference proteome</keyword>
<protein>
    <submittedName>
        <fullName evidence="1">Uncharacterized protein</fullName>
    </submittedName>
</protein>
<organism evidence="1 2">
    <name type="scientific">Ceratopteris richardii</name>
    <name type="common">Triangle waterfern</name>
    <dbReference type="NCBI Taxonomy" id="49495"/>
    <lineage>
        <taxon>Eukaryota</taxon>
        <taxon>Viridiplantae</taxon>
        <taxon>Streptophyta</taxon>
        <taxon>Embryophyta</taxon>
        <taxon>Tracheophyta</taxon>
        <taxon>Polypodiopsida</taxon>
        <taxon>Polypodiidae</taxon>
        <taxon>Polypodiales</taxon>
        <taxon>Pteridineae</taxon>
        <taxon>Pteridaceae</taxon>
        <taxon>Parkerioideae</taxon>
        <taxon>Ceratopteris</taxon>
    </lineage>
</organism>